<dbReference type="EMBL" id="FJUX01000022">
    <property type="protein sequence ID" value="CZS95413.1"/>
    <property type="molecule type" value="Genomic_DNA"/>
</dbReference>
<dbReference type="AlphaFoldDB" id="A0A1E1KBI1"/>
<organism evidence="2 3">
    <name type="scientific">Rhynchosporium agropyri</name>
    <dbReference type="NCBI Taxonomy" id="914238"/>
    <lineage>
        <taxon>Eukaryota</taxon>
        <taxon>Fungi</taxon>
        <taxon>Dikarya</taxon>
        <taxon>Ascomycota</taxon>
        <taxon>Pezizomycotina</taxon>
        <taxon>Leotiomycetes</taxon>
        <taxon>Helotiales</taxon>
        <taxon>Ploettnerulaceae</taxon>
        <taxon>Rhynchosporium</taxon>
    </lineage>
</organism>
<sequence>MSIHPSNPMHQIQTDTRRTDGHWTGTRLAPFVKRVIGELIAIAGTIVSTIRSGTRHFVKSQRTVQYPSRYLVQASFCHSLDRDLSPGAGLVSFLLSHVQAGYGRTSVESIKNVPPLIGTPRHPLEPVAFPTPNVLSLESIRCIANIIIILSSSGKPFVRKIKQTCPKVP</sequence>
<reference evidence="3" key="1">
    <citation type="submission" date="2016-03" db="EMBL/GenBank/DDBJ databases">
        <authorList>
            <person name="Guldener U."/>
        </authorList>
    </citation>
    <scope>NUCLEOTIDE SEQUENCE [LARGE SCALE GENOMIC DNA]</scope>
    <source>
        <strain evidence="3">04CH-RAC-A.6.1</strain>
    </source>
</reference>
<proteinExistence type="predicted"/>
<protein>
    <submittedName>
        <fullName evidence="2">Uncharacterized protein</fullName>
    </submittedName>
</protein>
<name>A0A1E1KBI1_9HELO</name>
<feature type="compositionally biased region" description="Polar residues" evidence="1">
    <location>
        <begin position="1"/>
        <end position="14"/>
    </location>
</feature>
<feature type="region of interest" description="Disordered" evidence="1">
    <location>
        <begin position="1"/>
        <end position="20"/>
    </location>
</feature>
<accession>A0A1E1KBI1</accession>
<gene>
    <name evidence="2" type="ORF">RAG0_05062</name>
</gene>
<dbReference type="Proteomes" id="UP000178912">
    <property type="component" value="Unassembled WGS sequence"/>
</dbReference>
<keyword evidence="3" id="KW-1185">Reference proteome</keyword>
<evidence type="ECO:0000256" key="1">
    <source>
        <dbReference type="SAM" id="MobiDB-lite"/>
    </source>
</evidence>
<evidence type="ECO:0000313" key="2">
    <source>
        <dbReference type="EMBL" id="CZS95413.1"/>
    </source>
</evidence>
<evidence type="ECO:0000313" key="3">
    <source>
        <dbReference type="Proteomes" id="UP000178912"/>
    </source>
</evidence>